<evidence type="ECO:0000313" key="2">
    <source>
        <dbReference type="EMBL" id="TJF64758.1"/>
    </source>
</evidence>
<dbReference type="RefSeq" id="WP_000186475.1">
    <property type="nucleotide sequence ID" value="NZ_AP018808.1"/>
</dbReference>
<evidence type="ECO:0000313" key="1">
    <source>
        <dbReference type="EMBL" id="PZZ60846.1"/>
    </source>
</evidence>
<dbReference type="EMBL" id="QFSS01000401">
    <property type="protein sequence ID" value="PZZ60846.1"/>
    <property type="molecule type" value="Genomic_DNA"/>
</dbReference>
<proteinExistence type="predicted"/>
<dbReference type="AlphaFoldDB" id="A0A0F3WBF1"/>
<gene>
    <name evidence="2" type="ORF">C9194_14690</name>
    <name evidence="1" type="ORF">DIV22_25265</name>
</gene>
<organism evidence="1 3">
    <name type="scientific">Escherichia coli</name>
    <dbReference type="NCBI Taxonomy" id="562"/>
    <lineage>
        <taxon>Bacteria</taxon>
        <taxon>Pseudomonadati</taxon>
        <taxon>Pseudomonadota</taxon>
        <taxon>Gammaproteobacteria</taxon>
        <taxon>Enterobacterales</taxon>
        <taxon>Enterobacteriaceae</taxon>
        <taxon>Escherichia</taxon>
    </lineage>
</organism>
<protein>
    <submittedName>
        <fullName evidence="1">Uncharacterized protein</fullName>
    </submittedName>
</protein>
<dbReference type="Proteomes" id="UP000305093">
    <property type="component" value="Unassembled WGS sequence"/>
</dbReference>
<comment type="caution">
    <text evidence="1">The sequence shown here is derived from an EMBL/GenBank/DDBJ whole genome shotgun (WGS) entry which is preliminary data.</text>
</comment>
<reference evidence="2 4" key="2">
    <citation type="submission" date="2018-12" db="EMBL/GenBank/DDBJ databases">
        <title>Food and Water Safety Consortium.</title>
        <authorList>
            <person name="Tyson S."/>
            <person name="Peterson C.-L."/>
            <person name="Olson A."/>
            <person name="Tyler S."/>
            <person name="Cabral J."/>
            <person name="Lynch T."/>
            <person name="Knox N."/>
            <person name="Van Domselaar G."/>
            <person name="Graham M."/>
        </authorList>
    </citation>
    <scope>NUCLEOTIDE SEQUENCE [LARGE SCALE GENOMIC DNA]</scope>
    <source>
        <strain evidence="2 4">FWSEC0419</strain>
    </source>
</reference>
<evidence type="ECO:0000313" key="4">
    <source>
        <dbReference type="Proteomes" id="UP000305093"/>
    </source>
</evidence>
<sequence>MTNYSQIMEEINKIISFCMVKGVQPHELISAIFEDEYKHIETYKKGEHIHLILSYSDTHEDGVNNIKMRYIYNNKHQLLSVAQKIDASSYKTQWDRSEKLDEMLNKLALKLPKDSLVINKIREAIPDDYKTIFYPHLKIAC</sequence>
<dbReference type="EMBL" id="RROO01000025">
    <property type="protein sequence ID" value="TJF64758.1"/>
    <property type="molecule type" value="Genomic_DNA"/>
</dbReference>
<evidence type="ECO:0000313" key="3">
    <source>
        <dbReference type="Proteomes" id="UP000248865"/>
    </source>
</evidence>
<dbReference type="Proteomes" id="UP000248865">
    <property type="component" value="Unassembled WGS sequence"/>
</dbReference>
<name>A0A0F3WBF1_ECOLX</name>
<accession>A0A0F3WBF1</accession>
<reference evidence="1 3" key="1">
    <citation type="submission" date="2018-05" db="EMBL/GenBank/DDBJ databases">
        <title>Genomic sequencing of EHEC O26 New European Clone.</title>
        <authorList>
            <person name="Karnisova L."/>
            <person name="Nunvar J."/>
            <person name="Marejkova M."/>
            <person name="Mellmann A."/>
            <person name="Drevinek P."/>
            <person name="Blahova K."/>
            <person name="Bielaszewska M."/>
        </authorList>
    </citation>
    <scope>NUCLEOTIDE SEQUENCE [LARGE SCALE GENOMIC DNA]</scope>
    <source>
        <strain evidence="1 3">14-391</strain>
    </source>
</reference>